<dbReference type="RefSeq" id="WP_119910597.1">
    <property type="nucleotide sequence ID" value="NZ_QZCH01000011.1"/>
</dbReference>
<dbReference type="Gene3D" id="3.40.50.1820">
    <property type="entry name" value="alpha/beta hydrolase"/>
    <property type="match status" value="1"/>
</dbReference>
<name>A0A418YEY1_9GAMM</name>
<dbReference type="SUPFAM" id="SSF53474">
    <property type="entry name" value="alpha/beta-Hydrolases"/>
    <property type="match status" value="1"/>
</dbReference>
<proteinExistence type="predicted"/>
<reference evidence="3 4" key="1">
    <citation type="submission" date="2018-09" db="EMBL/GenBank/DDBJ databases">
        <authorList>
            <person name="Wang F."/>
        </authorList>
    </citation>
    <scope>NUCLEOTIDE SEQUENCE [LARGE SCALE GENOMIC DNA]</scope>
    <source>
        <strain evidence="3 4">PLHSC7-2</strain>
    </source>
</reference>
<reference evidence="3 4" key="2">
    <citation type="submission" date="2019-01" db="EMBL/GenBank/DDBJ databases">
        <title>Motilimonas pumilus sp. nov., isolated from the gut of sea cucumber (Apostichopus japonicus).</title>
        <authorList>
            <person name="Wang F.-Q."/>
            <person name="Ren L.-H."/>
            <person name="Lin Y.-W."/>
            <person name="Sun G.-H."/>
            <person name="Du Z.-J."/>
            <person name="Zhao J.-X."/>
            <person name="Liu X.-J."/>
            <person name="Liu L.-J."/>
        </authorList>
    </citation>
    <scope>NUCLEOTIDE SEQUENCE [LARGE SCALE GENOMIC DNA]</scope>
    <source>
        <strain evidence="3 4">PLHSC7-2</strain>
    </source>
</reference>
<dbReference type="PANTHER" id="PTHR46118:SF4">
    <property type="entry name" value="PROTEIN ABHD11"/>
    <property type="match status" value="1"/>
</dbReference>
<keyword evidence="4" id="KW-1185">Reference proteome</keyword>
<dbReference type="AlphaFoldDB" id="A0A418YEY1"/>
<dbReference type="Proteomes" id="UP000283255">
    <property type="component" value="Unassembled WGS sequence"/>
</dbReference>
<dbReference type="EMBL" id="QZCH01000011">
    <property type="protein sequence ID" value="RJG47713.1"/>
    <property type="molecule type" value="Genomic_DNA"/>
</dbReference>
<accession>A0A418YEY1</accession>
<feature type="domain" description="AB hydrolase-1" evidence="2">
    <location>
        <begin position="12"/>
        <end position="108"/>
    </location>
</feature>
<dbReference type="InterPro" id="IPR000073">
    <property type="entry name" value="AB_hydrolase_1"/>
</dbReference>
<evidence type="ECO:0000313" key="3">
    <source>
        <dbReference type="EMBL" id="RJG47713.1"/>
    </source>
</evidence>
<dbReference type="Pfam" id="PF00561">
    <property type="entry name" value="Abhydrolase_1"/>
    <property type="match status" value="1"/>
</dbReference>
<comment type="caution">
    <text evidence="3">The sequence shown here is derived from an EMBL/GenBank/DDBJ whole genome shotgun (WGS) entry which is preliminary data.</text>
</comment>
<dbReference type="OrthoDB" id="9808398at2"/>
<organism evidence="3 4">
    <name type="scientific">Motilimonas pumila</name>
    <dbReference type="NCBI Taxonomy" id="2303987"/>
    <lineage>
        <taxon>Bacteria</taxon>
        <taxon>Pseudomonadati</taxon>
        <taxon>Pseudomonadota</taxon>
        <taxon>Gammaproteobacteria</taxon>
        <taxon>Alteromonadales</taxon>
        <taxon>Alteromonadales genera incertae sedis</taxon>
        <taxon>Motilimonas</taxon>
    </lineage>
</organism>
<evidence type="ECO:0000259" key="2">
    <source>
        <dbReference type="Pfam" id="PF00561"/>
    </source>
</evidence>
<protein>
    <submittedName>
        <fullName evidence="3">Alpha/beta fold hydrolase</fullName>
    </submittedName>
</protein>
<keyword evidence="1 3" id="KW-0378">Hydrolase</keyword>
<dbReference type="PRINTS" id="PR00111">
    <property type="entry name" value="ABHYDROLASE"/>
</dbReference>
<dbReference type="InterPro" id="IPR029058">
    <property type="entry name" value="AB_hydrolase_fold"/>
</dbReference>
<evidence type="ECO:0000313" key="4">
    <source>
        <dbReference type="Proteomes" id="UP000283255"/>
    </source>
</evidence>
<evidence type="ECO:0000256" key="1">
    <source>
        <dbReference type="ARBA" id="ARBA00022801"/>
    </source>
</evidence>
<dbReference type="PANTHER" id="PTHR46118">
    <property type="entry name" value="PROTEIN ABHD11"/>
    <property type="match status" value="1"/>
</dbReference>
<gene>
    <name evidence="3" type="ORF">D1Z90_09935</name>
</gene>
<sequence>MQLNYNKTGQGPAVFLIHGLFGSLSNFGLLHKHLQTDHTVVSVDVRNHGESPHCDSMSYAEMANDIIQLAARLGFKRFSLVGHSMGGKIAMATAMQAPQYIDKLIIADMAPVTYPSRHQGVFTALNKVPVPGINSRNEANMILAQGIEEVGVQQFLLKSLYRSEAGFQWRFNLHGLMQQYDIISQWPFSDESYQGPTLFIKGERSDYLITEYTDTVIRQFPNARMKIINNTGHWLHAEKPAIFNKLVSDFL</sequence>
<dbReference type="GO" id="GO:0016787">
    <property type="term" value="F:hydrolase activity"/>
    <property type="evidence" value="ECO:0007669"/>
    <property type="project" value="UniProtKB-KW"/>
</dbReference>